<dbReference type="InterPro" id="IPR002624">
    <property type="entry name" value="DCK/DGK"/>
</dbReference>
<dbReference type="GO" id="GO:0005524">
    <property type="term" value="F:ATP binding"/>
    <property type="evidence" value="ECO:0007669"/>
    <property type="project" value="UniProtKB-KW"/>
</dbReference>
<proteinExistence type="inferred from homology"/>
<evidence type="ECO:0000313" key="5">
    <source>
        <dbReference type="EMBL" id="PAY48998.1"/>
    </source>
</evidence>
<comment type="caution">
    <text evidence="5">The sequence shown here is derived from an EMBL/GenBank/DDBJ whole genome shotgun (WGS) entry which is preliminary data.</text>
</comment>
<keyword evidence="3" id="KW-0547">Nucleotide-binding</keyword>
<protein>
    <submittedName>
        <fullName evidence="5">Deoxynucleoside kinase</fullName>
    </submittedName>
</protein>
<dbReference type="GO" id="GO:0005737">
    <property type="term" value="C:cytoplasm"/>
    <property type="evidence" value="ECO:0007669"/>
    <property type="project" value="TreeGrafter"/>
</dbReference>
<dbReference type="Gene3D" id="3.40.50.300">
    <property type="entry name" value="P-loop containing nucleotide triphosphate hydrolases"/>
    <property type="match status" value="1"/>
</dbReference>
<dbReference type="InterPro" id="IPR050566">
    <property type="entry name" value="Deoxyribonucleoside_kinase"/>
</dbReference>
<dbReference type="RefSeq" id="WP_086201198.1">
    <property type="nucleotide sequence ID" value="NZ_LXYY01000022.1"/>
</dbReference>
<evidence type="ECO:0000313" key="6">
    <source>
        <dbReference type="Proteomes" id="UP000218139"/>
    </source>
</evidence>
<dbReference type="AlphaFoldDB" id="A0A9X6S6H4"/>
<dbReference type="SUPFAM" id="SSF52540">
    <property type="entry name" value="P-loop containing nucleoside triphosphate hydrolases"/>
    <property type="match status" value="1"/>
</dbReference>
<organism evidence="5 6">
    <name type="scientific">Ligilactobacillus salivarius</name>
    <dbReference type="NCBI Taxonomy" id="1624"/>
    <lineage>
        <taxon>Bacteria</taxon>
        <taxon>Bacillati</taxon>
        <taxon>Bacillota</taxon>
        <taxon>Bacilli</taxon>
        <taxon>Lactobacillales</taxon>
        <taxon>Lactobacillaceae</taxon>
        <taxon>Ligilactobacillus</taxon>
    </lineage>
</organism>
<dbReference type="PANTHER" id="PTHR10513">
    <property type="entry name" value="DEOXYNUCLEOSIDE KINASE"/>
    <property type="match status" value="1"/>
</dbReference>
<evidence type="ECO:0000259" key="4">
    <source>
        <dbReference type="Pfam" id="PF01712"/>
    </source>
</evidence>
<feature type="domain" description="Deoxynucleoside kinase" evidence="4">
    <location>
        <begin position="2"/>
        <end position="215"/>
    </location>
</feature>
<dbReference type="EMBL" id="LXZO01000051">
    <property type="protein sequence ID" value="PAY48998.1"/>
    <property type="molecule type" value="Genomic_DNA"/>
</dbReference>
<dbReference type="Proteomes" id="UP000218139">
    <property type="component" value="Unassembled WGS sequence"/>
</dbReference>
<dbReference type="InterPro" id="IPR027417">
    <property type="entry name" value="P-loop_NTPase"/>
</dbReference>
<keyword evidence="3" id="KW-0067">ATP-binding</keyword>
<dbReference type="GO" id="GO:0019136">
    <property type="term" value="F:deoxynucleoside kinase activity"/>
    <property type="evidence" value="ECO:0007669"/>
    <property type="project" value="InterPro"/>
</dbReference>
<dbReference type="PIRSF" id="PIRSF000705">
    <property type="entry name" value="DNK"/>
    <property type="match status" value="1"/>
</dbReference>
<name>A0A9X6S6H4_9LACO</name>
<accession>A0A9X6S6H4</accession>
<keyword evidence="5" id="KW-0418">Kinase</keyword>
<dbReference type="InterPro" id="IPR031314">
    <property type="entry name" value="DNK_dom"/>
</dbReference>
<sequence>MIYVIGSISAGKSSLTEILAKDLNSTPYYEDVDNGLIKGMLEHFYSAGAESRKQVSAMLQVAFLTVRYQQLKKAIVEENAVLDSNLASDYILARNIYERGEMDEDAYNVYMTLNQEMQSNVNGSPFNGFPDLVVYIDIDEEDEIDSIQARGRDMEDVRKDPKLVDYYHSVNRAYKRWYNGFYQAPVVRIDRSQYDFVNNLSDRNEVLNMIEQKLVDLGKLTQDEFDKIKAKRNKEV</sequence>
<comment type="similarity">
    <text evidence="1">Belongs to the DCK/DGK family.</text>
</comment>
<gene>
    <name evidence="5" type="ORF">A8C52_11990</name>
</gene>
<feature type="binding site" evidence="3">
    <location>
        <begin position="6"/>
        <end position="14"/>
    </location>
    <ligand>
        <name>ATP</name>
        <dbReference type="ChEBI" id="CHEBI:30616"/>
    </ligand>
</feature>
<evidence type="ECO:0000256" key="3">
    <source>
        <dbReference type="PIRSR" id="PIRSR000705-3"/>
    </source>
</evidence>
<dbReference type="PANTHER" id="PTHR10513:SF35">
    <property type="entry name" value="DEOXYADENOSINE KINASE"/>
    <property type="match status" value="1"/>
</dbReference>
<dbReference type="Pfam" id="PF01712">
    <property type="entry name" value="dNK"/>
    <property type="match status" value="1"/>
</dbReference>
<evidence type="ECO:0000256" key="1">
    <source>
        <dbReference type="ARBA" id="ARBA00007420"/>
    </source>
</evidence>
<feature type="active site" description="Proton acceptor" evidence="2">
    <location>
        <position position="83"/>
    </location>
</feature>
<evidence type="ECO:0000256" key="2">
    <source>
        <dbReference type="PIRSR" id="PIRSR000705-1"/>
    </source>
</evidence>
<reference evidence="5 6" key="1">
    <citation type="submission" date="2016-05" db="EMBL/GenBank/DDBJ databases">
        <authorList>
            <person name="Lee J.-Y."/>
            <person name="Kim E.B."/>
            <person name="Choi Y.-J."/>
        </authorList>
    </citation>
    <scope>NUCLEOTIDE SEQUENCE [LARGE SCALE GENOMIC DNA]</scope>
    <source>
        <strain evidence="5 6">KLA006</strain>
    </source>
</reference>
<keyword evidence="5" id="KW-0808">Transferase</keyword>